<dbReference type="InterPro" id="IPR008567">
    <property type="entry name" value="BKACE"/>
</dbReference>
<evidence type="ECO:0000256" key="4">
    <source>
        <dbReference type="ARBA" id="ARBA00022833"/>
    </source>
</evidence>
<keyword evidence="6" id="KW-1185">Reference proteome</keyword>
<dbReference type="Gene3D" id="3.20.20.70">
    <property type="entry name" value="Aldolase class I"/>
    <property type="match status" value="1"/>
</dbReference>
<accession>A0A843YFU9</accession>
<dbReference type="PANTHER" id="PTHR37418">
    <property type="entry name" value="3-KETO-5-AMINOHEXANOATE CLEAVAGE ENZYME-RELATED"/>
    <property type="match status" value="1"/>
</dbReference>
<comment type="cofactor">
    <cofactor evidence="1">
        <name>Zn(2+)</name>
        <dbReference type="ChEBI" id="CHEBI:29105"/>
    </cofactor>
</comment>
<dbReference type="InterPro" id="IPR013785">
    <property type="entry name" value="Aldolase_TIM"/>
</dbReference>
<keyword evidence="4" id="KW-0862">Zinc</keyword>
<dbReference type="PANTHER" id="PTHR37418:SF2">
    <property type="entry name" value="3-KETO-5-AMINOHEXANOATE CLEAVAGE ENZYME"/>
    <property type="match status" value="1"/>
</dbReference>
<comment type="caution">
    <text evidence="5">The sequence shown here is derived from an EMBL/GenBank/DDBJ whole genome shotgun (WGS) entry which is preliminary data.</text>
</comment>
<dbReference type="AlphaFoldDB" id="A0A843YFU9"/>
<evidence type="ECO:0000256" key="2">
    <source>
        <dbReference type="ARBA" id="ARBA00022679"/>
    </source>
</evidence>
<name>A0A843YFU9_9RHOB</name>
<dbReference type="Proteomes" id="UP000444174">
    <property type="component" value="Unassembled WGS sequence"/>
</dbReference>
<organism evidence="5 6">
    <name type="scientific">Tritonibacter litoralis</name>
    <dbReference type="NCBI Taxonomy" id="2662264"/>
    <lineage>
        <taxon>Bacteria</taxon>
        <taxon>Pseudomonadati</taxon>
        <taxon>Pseudomonadota</taxon>
        <taxon>Alphaproteobacteria</taxon>
        <taxon>Rhodobacterales</taxon>
        <taxon>Paracoccaceae</taxon>
        <taxon>Tritonibacter</taxon>
    </lineage>
</organism>
<dbReference type="GO" id="GO:0046872">
    <property type="term" value="F:metal ion binding"/>
    <property type="evidence" value="ECO:0007669"/>
    <property type="project" value="UniProtKB-KW"/>
</dbReference>
<proteinExistence type="predicted"/>
<dbReference type="Pfam" id="PF05853">
    <property type="entry name" value="BKACE"/>
    <property type="match status" value="1"/>
</dbReference>
<evidence type="ECO:0000313" key="6">
    <source>
        <dbReference type="Proteomes" id="UP000444174"/>
    </source>
</evidence>
<reference evidence="5 6" key="1">
    <citation type="submission" date="2019-10" db="EMBL/GenBank/DDBJ databases">
        <title>Epibacterium sp. nov., isolated from seawater.</title>
        <authorList>
            <person name="Zhang X."/>
            <person name="Li N."/>
        </authorList>
    </citation>
    <scope>NUCLEOTIDE SEQUENCE [LARGE SCALE GENOMIC DNA]</scope>
    <source>
        <strain evidence="5 6">SM1979</strain>
    </source>
</reference>
<keyword evidence="3" id="KW-0479">Metal-binding</keyword>
<evidence type="ECO:0000313" key="5">
    <source>
        <dbReference type="EMBL" id="MQQ09751.1"/>
    </source>
</evidence>
<dbReference type="RefSeq" id="WP_153216732.1">
    <property type="nucleotide sequence ID" value="NZ_WIBF01000010.1"/>
</dbReference>
<evidence type="ECO:0000256" key="3">
    <source>
        <dbReference type="ARBA" id="ARBA00022723"/>
    </source>
</evidence>
<dbReference type="GO" id="GO:0043720">
    <property type="term" value="F:3-keto-5-aminohexanoate cleavage activity"/>
    <property type="evidence" value="ECO:0007669"/>
    <property type="project" value="InterPro"/>
</dbReference>
<protein>
    <submittedName>
        <fullName evidence="5">3-keto-5-aminohexanoate cleavage protein</fullName>
    </submittedName>
</protein>
<evidence type="ECO:0000256" key="1">
    <source>
        <dbReference type="ARBA" id="ARBA00001947"/>
    </source>
</evidence>
<sequence>MQVKSDESDIAVGAAVSITSNHKPLKITVAPNGARRQADQHPALPISVAEIAVCARECYAAGADEIHLHVRDEKGQHSLSVDLYEQAIAAIRAIAPDMAIQVTTESAGVFSALEQYEVLRELRPASASVSVREVLRDTHLAPHFYAMCARIGIDVQHILYSLEDLELLKGLLAAEIVPQSMTRVILVFGKYASEQAADPSDVAPFVAALGDGFPDWTVCAFGDTELEVAQAAIALGGHVRIGFENNLNRPNGEPLQDNAESVSAVVKLAHALNRTLLKDQ</sequence>
<gene>
    <name evidence="5" type="ORF">GFB49_14890</name>
</gene>
<dbReference type="EMBL" id="WIBF01000010">
    <property type="protein sequence ID" value="MQQ09751.1"/>
    <property type="molecule type" value="Genomic_DNA"/>
</dbReference>
<keyword evidence="2" id="KW-0808">Transferase</keyword>